<dbReference type="AlphaFoldDB" id="A0A9P0GUF4"/>
<name>A0A9P0GUF4_CHRIL</name>
<comment type="caution">
    <text evidence="1">The sequence shown here is derived from an EMBL/GenBank/DDBJ whole genome shotgun (WGS) entry which is preliminary data.</text>
</comment>
<protein>
    <submittedName>
        <fullName evidence="1">Uncharacterized protein</fullName>
    </submittedName>
</protein>
<keyword evidence="2" id="KW-1185">Reference proteome</keyword>
<accession>A0A9P0GUF4</accession>
<dbReference type="EMBL" id="CAJCES030000013">
    <property type="protein sequence ID" value="CAH1286857.1"/>
    <property type="molecule type" value="Genomic_DNA"/>
</dbReference>
<gene>
    <name evidence="1" type="ORF">CINC_LOCUS56</name>
</gene>
<proteinExistence type="predicted"/>
<evidence type="ECO:0000313" key="1">
    <source>
        <dbReference type="EMBL" id="CAH1286857.1"/>
    </source>
</evidence>
<reference evidence="1" key="1">
    <citation type="submission" date="2021-12" db="EMBL/GenBank/DDBJ databases">
        <authorList>
            <person name="King R."/>
        </authorList>
    </citation>
    <scope>NUCLEOTIDE SEQUENCE</scope>
</reference>
<dbReference type="Proteomes" id="UP001154114">
    <property type="component" value="Unassembled WGS sequence"/>
</dbReference>
<evidence type="ECO:0000313" key="2">
    <source>
        <dbReference type="Proteomes" id="UP001154114"/>
    </source>
</evidence>
<organism evidence="1 2">
    <name type="scientific">Chrysodeixis includens</name>
    <name type="common">Soybean looper</name>
    <name type="synonym">Pseudoplusia includens</name>
    <dbReference type="NCBI Taxonomy" id="689277"/>
    <lineage>
        <taxon>Eukaryota</taxon>
        <taxon>Metazoa</taxon>
        <taxon>Ecdysozoa</taxon>
        <taxon>Arthropoda</taxon>
        <taxon>Hexapoda</taxon>
        <taxon>Insecta</taxon>
        <taxon>Pterygota</taxon>
        <taxon>Neoptera</taxon>
        <taxon>Endopterygota</taxon>
        <taxon>Lepidoptera</taxon>
        <taxon>Glossata</taxon>
        <taxon>Ditrysia</taxon>
        <taxon>Noctuoidea</taxon>
        <taxon>Noctuidae</taxon>
        <taxon>Plusiinae</taxon>
        <taxon>Chrysodeixis</taxon>
    </lineage>
</organism>
<sequence length="138" mass="16580">MNLINSNVPKILCRVVWHTCTAVLSIRHSKQLTKALAWFKGPRKLTCYYMPVYSNFCRHSTLKKKRQYIRKQNQNVVLQIRRESRDKYFLRNPICINRPCKSTIVCHPRPMIYFKSLTYLYLCTWCRSILIRQSFSSQ</sequence>